<protein>
    <recommendedName>
        <fullName evidence="5">Proteophosphoglycan ppg4</fullName>
    </recommendedName>
</protein>
<reference evidence="3 4" key="1">
    <citation type="journal article" date="2015" name="Stand. Genomic Sci.">
        <title>Genomic Encyclopedia of Bacterial and Archaeal Type Strains, Phase III: the genomes of soil and plant-associated and newly described type strains.</title>
        <authorList>
            <person name="Whitman W.B."/>
            <person name="Woyke T."/>
            <person name="Klenk H.P."/>
            <person name="Zhou Y."/>
            <person name="Lilburn T.G."/>
            <person name="Beck B.J."/>
            <person name="De Vos P."/>
            <person name="Vandamme P."/>
            <person name="Eisen J.A."/>
            <person name="Garrity G."/>
            <person name="Hugenholtz P."/>
            <person name="Kyrpides N.C."/>
        </authorList>
    </citation>
    <scope>NUCLEOTIDE SEQUENCE [LARGE SCALE GENOMIC DNA]</scope>
    <source>
        <strain evidence="3 4">ASC-9842</strain>
    </source>
</reference>
<comment type="caution">
    <text evidence="3">The sequence shown here is derived from an EMBL/GenBank/DDBJ whole genome shotgun (WGS) entry which is preliminary data.</text>
</comment>
<dbReference type="AlphaFoldDB" id="A0A4Q7RYU4"/>
<dbReference type="Proteomes" id="UP000291078">
    <property type="component" value="Unassembled WGS sequence"/>
</dbReference>
<evidence type="ECO:0008006" key="5">
    <source>
        <dbReference type="Google" id="ProtNLM"/>
    </source>
</evidence>
<feature type="region of interest" description="Disordered" evidence="1">
    <location>
        <begin position="16"/>
        <end position="114"/>
    </location>
</feature>
<evidence type="ECO:0000256" key="1">
    <source>
        <dbReference type="SAM" id="MobiDB-lite"/>
    </source>
</evidence>
<name>A0A4Q7RYU4_9BURK</name>
<dbReference type="OrthoDB" id="8971232at2"/>
<dbReference type="RefSeq" id="WP_130391283.1">
    <property type="nucleotide sequence ID" value="NZ_SGXM01000002.1"/>
</dbReference>
<evidence type="ECO:0000313" key="4">
    <source>
        <dbReference type="Proteomes" id="UP000291078"/>
    </source>
</evidence>
<evidence type="ECO:0000256" key="2">
    <source>
        <dbReference type="SAM" id="SignalP"/>
    </source>
</evidence>
<accession>A0A4Q7RYU4</accession>
<keyword evidence="4" id="KW-1185">Reference proteome</keyword>
<feature type="chain" id="PRO_5020457914" description="Proteophosphoglycan ppg4" evidence="2">
    <location>
        <begin position="23"/>
        <end position="114"/>
    </location>
</feature>
<evidence type="ECO:0000313" key="3">
    <source>
        <dbReference type="EMBL" id="RZT39076.1"/>
    </source>
</evidence>
<gene>
    <name evidence="3" type="ORF">EV147_2270</name>
</gene>
<keyword evidence="2" id="KW-0732">Signal</keyword>
<organism evidence="3 4">
    <name type="scientific">Cupriavidus agavae</name>
    <dbReference type="NCBI Taxonomy" id="1001822"/>
    <lineage>
        <taxon>Bacteria</taxon>
        <taxon>Pseudomonadati</taxon>
        <taxon>Pseudomonadota</taxon>
        <taxon>Betaproteobacteria</taxon>
        <taxon>Burkholderiales</taxon>
        <taxon>Burkholderiaceae</taxon>
        <taxon>Cupriavidus</taxon>
    </lineage>
</organism>
<feature type="signal peptide" evidence="2">
    <location>
        <begin position="1"/>
        <end position="22"/>
    </location>
</feature>
<feature type="compositionally biased region" description="Low complexity" evidence="1">
    <location>
        <begin position="88"/>
        <end position="101"/>
    </location>
</feature>
<proteinExistence type="predicted"/>
<feature type="compositionally biased region" description="Polar residues" evidence="1">
    <location>
        <begin position="22"/>
        <end position="32"/>
    </location>
</feature>
<dbReference type="EMBL" id="SGXM01000002">
    <property type="protein sequence ID" value="RZT39076.1"/>
    <property type="molecule type" value="Genomic_DNA"/>
</dbReference>
<sequence length="114" mass="11175">MKRLLATTAIALGAALTLPVMAQQTPTSPQSATPGTPPTPEGPKNAKSGSMSGSAVTNDTTHSGATGSGTMNKDKTTGARHKKPREQGAAATASPTAPSGPKGDSPDPAPGTTK</sequence>
<feature type="compositionally biased region" description="Polar residues" evidence="1">
    <location>
        <begin position="47"/>
        <end position="71"/>
    </location>
</feature>